<dbReference type="EC" id="5.1.1.3" evidence="2 7"/>
<comment type="catalytic activity">
    <reaction evidence="1 7">
        <text>L-glutamate = D-glutamate</text>
        <dbReference type="Rhea" id="RHEA:12813"/>
        <dbReference type="ChEBI" id="CHEBI:29985"/>
        <dbReference type="ChEBI" id="CHEBI:29986"/>
        <dbReference type="EC" id="5.1.1.3"/>
    </reaction>
</comment>
<dbReference type="HAMAP" id="MF_00258">
    <property type="entry name" value="Glu_racemase"/>
    <property type="match status" value="1"/>
</dbReference>
<dbReference type="GO" id="GO:0009252">
    <property type="term" value="P:peptidoglycan biosynthetic process"/>
    <property type="evidence" value="ECO:0007669"/>
    <property type="project" value="UniProtKB-UniRule"/>
</dbReference>
<proteinExistence type="inferred from homology"/>
<dbReference type="Pfam" id="PF01177">
    <property type="entry name" value="Asp_Glu_race"/>
    <property type="match status" value="1"/>
</dbReference>
<dbReference type="PROSITE" id="PS00924">
    <property type="entry name" value="ASP_GLU_RACEMASE_2"/>
    <property type="match status" value="1"/>
</dbReference>
<organism evidence="8 9">
    <name type="scientific">Candidatus Shapirobacteria bacterium CG_4_9_14_0_2_um_filter_39_11</name>
    <dbReference type="NCBI Taxonomy" id="1974478"/>
    <lineage>
        <taxon>Bacteria</taxon>
        <taxon>Candidatus Shapironibacteriota</taxon>
    </lineage>
</organism>
<feature type="binding site" evidence="7">
    <location>
        <begin position="44"/>
        <end position="45"/>
    </location>
    <ligand>
        <name>substrate</name>
    </ligand>
</feature>
<dbReference type="GO" id="GO:0071555">
    <property type="term" value="P:cell wall organization"/>
    <property type="evidence" value="ECO:0007669"/>
    <property type="project" value="UniProtKB-KW"/>
</dbReference>
<dbReference type="InterPro" id="IPR001920">
    <property type="entry name" value="Asp/Glu_race"/>
</dbReference>
<dbReference type="Proteomes" id="UP000229816">
    <property type="component" value="Unassembled WGS sequence"/>
</dbReference>
<dbReference type="AlphaFoldDB" id="A0A2M8ET26"/>
<evidence type="ECO:0000256" key="6">
    <source>
        <dbReference type="ARBA" id="ARBA00023316"/>
    </source>
</evidence>
<dbReference type="PANTHER" id="PTHR21198:SF2">
    <property type="entry name" value="GLUTAMATE RACEMASE"/>
    <property type="match status" value="1"/>
</dbReference>
<evidence type="ECO:0000256" key="1">
    <source>
        <dbReference type="ARBA" id="ARBA00001602"/>
    </source>
</evidence>
<feature type="binding site" evidence="7">
    <location>
        <begin position="176"/>
        <end position="177"/>
    </location>
    <ligand>
        <name>substrate</name>
    </ligand>
</feature>
<comment type="function">
    <text evidence="7">Provides the (R)-glutamate required for cell wall biosynthesis.</text>
</comment>
<reference evidence="9" key="1">
    <citation type="submission" date="2017-09" db="EMBL/GenBank/DDBJ databases">
        <title>Depth-based differentiation of microbial function through sediment-hosted aquifers and enrichment of novel symbionts in the deep terrestrial subsurface.</title>
        <authorList>
            <person name="Probst A.J."/>
            <person name="Ladd B."/>
            <person name="Jarett J.K."/>
            <person name="Geller-Mcgrath D.E."/>
            <person name="Sieber C.M.K."/>
            <person name="Emerson J.B."/>
            <person name="Anantharaman K."/>
            <person name="Thomas B.C."/>
            <person name="Malmstrom R."/>
            <person name="Stieglmeier M."/>
            <person name="Klingl A."/>
            <person name="Woyke T."/>
            <person name="Ryan C.M."/>
            <person name="Banfield J.F."/>
        </authorList>
    </citation>
    <scope>NUCLEOTIDE SEQUENCE [LARGE SCALE GENOMIC DNA]</scope>
</reference>
<dbReference type="GO" id="GO:0008360">
    <property type="term" value="P:regulation of cell shape"/>
    <property type="evidence" value="ECO:0007669"/>
    <property type="project" value="UniProtKB-KW"/>
</dbReference>
<evidence type="ECO:0000256" key="7">
    <source>
        <dbReference type="HAMAP-Rule" id="MF_00258"/>
    </source>
</evidence>
<evidence type="ECO:0000256" key="3">
    <source>
        <dbReference type="ARBA" id="ARBA00022960"/>
    </source>
</evidence>
<evidence type="ECO:0000256" key="2">
    <source>
        <dbReference type="ARBA" id="ARBA00013090"/>
    </source>
</evidence>
<dbReference type="InterPro" id="IPR015942">
    <property type="entry name" value="Asp/Glu/hydantoin_racemase"/>
</dbReference>
<feature type="active site" description="Proton donor/acceptor" evidence="7">
    <location>
        <position position="75"/>
    </location>
</feature>
<keyword evidence="6 7" id="KW-0961">Cell wall biogenesis/degradation</keyword>
<protein>
    <recommendedName>
        <fullName evidence="2 7">Glutamate racemase</fullName>
        <ecNumber evidence="2 7">5.1.1.3</ecNumber>
    </recommendedName>
</protein>
<keyword evidence="4 7" id="KW-0573">Peptidoglycan synthesis</keyword>
<evidence type="ECO:0000313" key="8">
    <source>
        <dbReference type="EMBL" id="PJC28274.1"/>
    </source>
</evidence>
<dbReference type="GO" id="GO:0008881">
    <property type="term" value="F:glutamate racemase activity"/>
    <property type="evidence" value="ECO:0007669"/>
    <property type="project" value="UniProtKB-UniRule"/>
</dbReference>
<feature type="binding site" evidence="7">
    <location>
        <begin position="12"/>
        <end position="13"/>
    </location>
    <ligand>
        <name>substrate</name>
    </ligand>
</feature>
<dbReference type="InterPro" id="IPR033134">
    <property type="entry name" value="Asp/Glu_racemase_AS_2"/>
</dbReference>
<name>A0A2M8ET26_9BACT</name>
<dbReference type="Gene3D" id="3.40.50.1860">
    <property type="match status" value="2"/>
</dbReference>
<feature type="active site" description="Proton donor/acceptor" evidence="7">
    <location>
        <position position="175"/>
    </location>
</feature>
<evidence type="ECO:0000256" key="5">
    <source>
        <dbReference type="ARBA" id="ARBA00023235"/>
    </source>
</evidence>
<dbReference type="UniPathway" id="UPA00219"/>
<keyword evidence="3 7" id="KW-0133">Cell shape</keyword>
<dbReference type="NCBIfam" id="TIGR00067">
    <property type="entry name" value="glut_race"/>
    <property type="match status" value="1"/>
</dbReference>
<comment type="similarity">
    <text evidence="7">Belongs to the aspartate/glutamate racemases family.</text>
</comment>
<dbReference type="InterPro" id="IPR004391">
    <property type="entry name" value="Glu_race"/>
</dbReference>
<comment type="pathway">
    <text evidence="7">Cell wall biogenesis; peptidoglycan biosynthesis.</text>
</comment>
<evidence type="ECO:0000256" key="4">
    <source>
        <dbReference type="ARBA" id="ARBA00022984"/>
    </source>
</evidence>
<sequence>MDQKNKPIGVFDSGLGGLTVVKEIIKLLPFENIVYLGDTARVPYGTRSNEIIKKFSEENVNFLLEKKVKCIVIACHTSSAVAGNYLKKKFSKIPIFNVVTPVLESLCGSKKKIGVIGTRATVNSGVYSKLNKVTEIPCPLFVPFIEEGEIKGMLIKSLVTKYIGKLKVEILVLGCTHYPIIKDVIKNVLPNTELINPGIIVAAMLKNYLVKNNLTNNQKRGGKRNFYVTDLNKRFVKVAEMFLGQKLEIKCVRN</sequence>
<dbReference type="EMBL" id="PFSF01000022">
    <property type="protein sequence ID" value="PJC28274.1"/>
    <property type="molecule type" value="Genomic_DNA"/>
</dbReference>
<comment type="caution">
    <text evidence="7">Lacks conserved residue(s) required for the propagation of feature annotation.</text>
</comment>
<dbReference type="SUPFAM" id="SSF53681">
    <property type="entry name" value="Aspartate/glutamate racemase"/>
    <property type="match status" value="2"/>
</dbReference>
<keyword evidence="5 7" id="KW-0413">Isomerase</keyword>
<comment type="caution">
    <text evidence="8">The sequence shown here is derived from an EMBL/GenBank/DDBJ whole genome shotgun (WGS) entry which is preliminary data.</text>
</comment>
<accession>A0A2M8ET26</accession>
<evidence type="ECO:0000313" key="9">
    <source>
        <dbReference type="Proteomes" id="UP000229816"/>
    </source>
</evidence>
<dbReference type="PANTHER" id="PTHR21198">
    <property type="entry name" value="GLUTAMATE RACEMASE"/>
    <property type="match status" value="1"/>
</dbReference>
<gene>
    <name evidence="7 8" type="primary">murI</name>
    <name evidence="8" type="ORF">CO054_00985</name>
</gene>